<dbReference type="EMBL" id="VCHE01000012">
    <property type="protein sequence ID" value="KAB2578330.1"/>
    <property type="molecule type" value="Genomic_DNA"/>
</dbReference>
<proteinExistence type="predicted"/>
<sequence length="125" mass="13634">MASPSPSEFLTFYRRLTTHPALRRGVVASVNQTSRPLSTSIPRYGYGKPENKAFPDEQHTTQKTDRADVQNDSSHAGKEAHASGTGGIASSRRDDRANTARAKKEFPEAPDVIIGMQDERGAKGH</sequence>
<keyword evidence="3" id="KW-1185">Reference proteome</keyword>
<dbReference type="OrthoDB" id="3945172at2759"/>
<feature type="compositionally biased region" description="Polar residues" evidence="1">
    <location>
        <begin position="30"/>
        <end position="41"/>
    </location>
</feature>
<reference evidence="2 3" key="1">
    <citation type="journal article" date="2019" name="Sci. Rep.">
        <title>A multi-omics analysis of the grapevine pathogen Lasiodiplodia theobromae reveals that temperature affects the expression of virulence- and pathogenicity-related genes.</title>
        <authorList>
            <person name="Felix C."/>
            <person name="Meneses R."/>
            <person name="Goncalves M.F.M."/>
            <person name="Tilleman L."/>
            <person name="Duarte A.S."/>
            <person name="Jorrin-Novo J.V."/>
            <person name="Van de Peer Y."/>
            <person name="Deforce D."/>
            <person name="Van Nieuwerburgh F."/>
            <person name="Esteves A.C."/>
            <person name="Alves A."/>
        </authorList>
    </citation>
    <scope>NUCLEOTIDE SEQUENCE [LARGE SCALE GENOMIC DNA]</scope>
    <source>
        <strain evidence="2 3">LA-SOL3</strain>
    </source>
</reference>
<name>A0A5N5DL53_9PEZI</name>
<comment type="caution">
    <text evidence="2">The sequence shown here is derived from an EMBL/GenBank/DDBJ whole genome shotgun (WGS) entry which is preliminary data.</text>
</comment>
<evidence type="ECO:0000256" key="1">
    <source>
        <dbReference type="SAM" id="MobiDB-lite"/>
    </source>
</evidence>
<gene>
    <name evidence="2" type="ORF">DBV05_g2983</name>
</gene>
<feature type="compositionally biased region" description="Basic and acidic residues" evidence="1">
    <location>
        <begin position="91"/>
        <end position="107"/>
    </location>
</feature>
<organism evidence="2 3">
    <name type="scientific">Lasiodiplodia theobromae</name>
    <dbReference type="NCBI Taxonomy" id="45133"/>
    <lineage>
        <taxon>Eukaryota</taxon>
        <taxon>Fungi</taxon>
        <taxon>Dikarya</taxon>
        <taxon>Ascomycota</taxon>
        <taxon>Pezizomycotina</taxon>
        <taxon>Dothideomycetes</taxon>
        <taxon>Dothideomycetes incertae sedis</taxon>
        <taxon>Botryosphaeriales</taxon>
        <taxon>Botryosphaeriaceae</taxon>
        <taxon>Lasiodiplodia</taxon>
    </lineage>
</organism>
<protein>
    <submittedName>
        <fullName evidence="2">Uncharacterized protein</fullName>
    </submittedName>
</protein>
<dbReference type="AlphaFoldDB" id="A0A5N5DL53"/>
<evidence type="ECO:0000313" key="2">
    <source>
        <dbReference type="EMBL" id="KAB2578330.1"/>
    </source>
</evidence>
<dbReference type="Proteomes" id="UP000325902">
    <property type="component" value="Unassembled WGS sequence"/>
</dbReference>
<feature type="compositionally biased region" description="Basic and acidic residues" evidence="1">
    <location>
        <begin position="49"/>
        <end position="81"/>
    </location>
</feature>
<feature type="region of interest" description="Disordered" evidence="1">
    <location>
        <begin position="30"/>
        <end position="125"/>
    </location>
</feature>
<evidence type="ECO:0000313" key="3">
    <source>
        <dbReference type="Proteomes" id="UP000325902"/>
    </source>
</evidence>
<accession>A0A5N5DL53</accession>